<proteinExistence type="predicted"/>
<evidence type="ECO:0000256" key="1">
    <source>
        <dbReference type="SAM" id="MobiDB-lite"/>
    </source>
</evidence>
<evidence type="ECO:0000313" key="2">
    <source>
        <dbReference type="Proteomes" id="UP000046393"/>
    </source>
</evidence>
<name>A0A0N5A9W8_9BILA</name>
<feature type="region of interest" description="Disordered" evidence="1">
    <location>
        <begin position="49"/>
        <end position="71"/>
    </location>
</feature>
<protein>
    <submittedName>
        <fullName evidence="3">Btz domain-containing protein</fullName>
    </submittedName>
</protein>
<dbReference type="AlphaFoldDB" id="A0A0N5A9W8"/>
<dbReference type="Proteomes" id="UP000046393">
    <property type="component" value="Unplaced"/>
</dbReference>
<reference evidence="3" key="1">
    <citation type="submission" date="2017-02" db="UniProtKB">
        <authorList>
            <consortium name="WormBaseParasite"/>
        </authorList>
    </citation>
    <scope>IDENTIFICATION</scope>
</reference>
<feature type="compositionally biased region" description="Low complexity" evidence="1">
    <location>
        <begin position="60"/>
        <end position="70"/>
    </location>
</feature>
<dbReference type="WBParaSite" id="SMUV_0000092601-mRNA-1">
    <property type="protein sequence ID" value="SMUV_0000092601-mRNA-1"/>
    <property type="gene ID" value="SMUV_0000092601"/>
</dbReference>
<accession>A0A0N5A9W8</accession>
<sequence length="316" mass="36020">MSTKVEKVRSKEDEEALDRKIAEIRKRNQLIQQRKEIVDEDRAAFEDQYGSFSSLKSPKKVNNNNNNNNNKVEKVNEKKAIKNEWVREWDVGKTRAETWIENVPEMGLTWRGQKKKRGFYGRGRHGRGSGLFRRDYSMHDVRFEPASYNGKQQSSISKDTDNVQDFFFIQYSKDHSQKHVEERASDNDEAREQKHTMNCSKDTSTTAGYSRGHAARQRSRIYVPNFSSKRAARRPNTLIAISDRGDDYEKSVEIVKRSGGLSDTIRVKLTNVNATKQQKATDDDKASKVTPEADAADTVASEAEVTDEAVSSNTGT</sequence>
<keyword evidence="2" id="KW-1185">Reference proteome</keyword>
<feature type="region of interest" description="Disordered" evidence="1">
    <location>
        <begin position="177"/>
        <end position="218"/>
    </location>
</feature>
<feature type="compositionally biased region" description="Basic and acidic residues" evidence="1">
    <location>
        <begin position="177"/>
        <end position="195"/>
    </location>
</feature>
<feature type="compositionally biased region" description="Polar residues" evidence="1">
    <location>
        <begin position="196"/>
        <end position="208"/>
    </location>
</feature>
<evidence type="ECO:0000313" key="3">
    <source>
        <dbReference type="WBParaSite" id="SMUV_0000092601-mRNA-1"/>
    </source>
</evidence>
<organism evidence="2 3">
    <name type="scientific">Syphacia muris</name>
    <dbReference type="NCBI Taxonomy" id="451379"/>
    <lineage>
        <taxon>Eukaryota</taxon>
        <taxon>Metazoa</taxon>
        <taxon>Ecdysozoa</taxon>
        <taxon>Nematoda</taxon>
        <taxon>Chromadorea</taxon>
        <taxon>Rhabditida</taxon>
        <taxon>Spirurina</taxon>
        <taxon>Oxyuridomorpha</taxon>
        <taxon>Oxyuroidea</taxon>
        <taxon>Oxyuridae</taxon>
        <taxon>Syphacia</taxon>
    </lineage>
</organism>
<feature type="region of interest" description="Disordered" evidence="1">
    <location>
        <begin position="276"/>
        <end position="316"/>
    </location>
</feature>